<evidence type="ECO:0000256" key="10">
    <source>
        <dbReference type="ARBA" id="ARBA00023136"/>
    </source>
</evidence>
<evidence type="ECO:0000256" key="1">
    <source>
        <dbReference type="ARBA" id="ARBA00022448"/>
    </source>
</evidence>
<keyword evidence="13" id="KW-1185">Reference proteome</keyword>
<dbReference type="GO" id="GO:0005886">
    <property type="term" value="C:plasma membrane"/>
    <property type="evidence" value="ECO:0007669"/>
    <property type="project" value="UniProtKB-SubCell"/>
</dbReference>
<dbReference type="GO" id="GO:0008556">
    <property type="term" value="F:P-type potassium transmembrane transporter activity"/>
    <property type="evidence" value="ECO:0007669"/>
    <property type="project" value="InterPro"/>
</dbReference>
<evidence type="ECO:0000313" key="12">
    <source>
        <dbReference type="EMBL" id="KWX01559.1"/>
    </source>
</evidence>
<dbReference type="GO" id="GO:0005524">
    <property type="term" value="F:ATP binding"/>
    <property type="evidence" value="ECO:0007669"/>
    <property type="project" value="UniProtKB-UniRule"/>
</dbReference>
<dbReference type="PIRSF" id="PIRSF001296">
    <property type="entry name" value="K_ATPase_KdpC"/>
    <property type="match status" value="1"/>
</dbReference>
<dbReference type="PANTHER" id="PTHR30042">
    <property type="entry name" value="POTASSIUM-TRANSPORTING ATPASE C CHAIN"/>
    <property type="match status" value="1"/>
</dbReference>
<comment type="function">
    <text evidence="11">Part of the high-affinity ATP-driven potassium transport (or Kdp) system, which catalyzes the hydrolysis of ATP coupled with the electrogenic transport of potassium into the cytoplasm. This subunit acts as a catalytic chaperone that increases the ATP-binding affinity of the ATP-hydrolyzing subunit KdpB by the formation of a transient KdpB/KdpC/ATP ternary complex.</text>
</comment>
<dbReference type="NCBIfam" id="TIGR00681">
    <property type="entry name" value="kdpC"/>
    <property type="match status" value="1"/>
</dbReference>
<dbReference type="EMBL" id="LAXD01000001">
    <property type="protein sequence ID" value="KWX01559.1"/>
    <property type="molecule type" value="Genomic_DNA"/>
</dbReference>
<keyword evidence="2 11" id="KW-1003">Cell membrane</keyword>
<evidence type="ECO:0000256" key="7">
    <source>
        <dbReference type="ARBA" id="ARBA00022958"/>
    </source>
</evidence>
<sequence>MTHQITAFARQALAAVRALVVLTIVLGLLYPLLVTAIGQLAFRDQANGSRVSYQGRIVGSSLLGQSFTGPEWFHPRPSAADGYDASVSGGSNLGPANPELLRTVTERRAQVARENGVPESAVPADAVTASGSGLDPHISPEYAAIQVNRVARARGLDPARVAQLVRAHTQGRLLGFLGEPRVNVLELNLALEQLG</sequence>
<evidence type="ECO:0000313" key="13">
    <source>
        <dbReference type="Proteomes" id="UP000070188"/>
    </source>
</evidence>
<gene>
    <name evidence="11" type="primary">kdpC</name>
    <name evidence="12" type="ORF">LI90_2591</name>
</gene>
<organism evidence="12 13">
    <name type="scientific">Carbonactinospora thermoautotrophica</name>
    <dbReference type="NCBI Taxonomy" id="1469144"/>
    <lineage>
        <taxon>Bacteria</taxon>
        <taxon>Bacillati</taxon>
        <taxon>Actinomycetota</taxon>
        <taxon>Actinomycetes</taxon>
        <taxon>Kitasatosporales</taxon>
        <taxon>Carbonactinosporaceae</taxon>
        <taxon>Carbonactinospora</taxon>
    </lineage>
</organism>
<evidence type="ECO:0000256" key="3">
    <source>
        <dbReference type="ARBA" id="ARBA00022538"/>
    </source>
</evidence>
<keyword evidence="7 11" id="KW-0630">Potassium</keyword>
<evidence type="ECO:0000256" key="9">
    <source>
        <dbReference type="ARBA" id="ARBA00023065"/>
    </source>
</evidence>
<evidence type="ECO:0000256" key="6">
    <source>
        <dbReference type="ARBA" id="ARBA00022840"/>
    </source>
</evidence>
<dbReference type="InterPro" id="IPR003820">
    <property type="entry name" value="KdpC"/>
</dbReference>
<reference evidence="13" key="1">
    <citation type="submission" date="2015-04" db="EMBL/GenBank/DDBJ databases">
        <title>Physiological reanalysis, assessment of diazotrophy, and genome sequences of multiple isolates of Streptomyces thermoautotrophicus.</title>
        <authorList>
            <person name="MacKellar D.C."/>
            <person name="Lieber L."/>
            <person name="Norman J."/>
            <person name="Bolger A."/>
            <person name="Tobin C."/>
            <person name="Murray J.W."/>
            <person name="Chang R."/>
            <person name="Ford T."/>
            <person name="Nguyen P.Q."/>
            <person name="Woodward J."/>
            <person name="Permingeat H."/>
            <person name="Joshi N.S."/>
            <person name="Silver P.A."/>
            <person name="Usadel B."/>
            <person name="Rutherford A.W."/>
            <person name="Friesen M."/>
            <person name="Prell J."/>
        </authorList>
    </citation>
    <scope>NUCLEOTIDE SEQUENCE [LARGE SCALE GENOMIC DNA]</scope>
    <source>
        <strain evidence="13">H1</strain>
    </source>
</reference>
<evidence type="ECO:0000256" key="5">
    <source>
        <dbReference type="ARBA" id="ARBA00022741"/>
    </source>
</evidence>
<keyword evidence="10 11" id="KW-0472">Membrane</keyword>
<keyword evidence="9 11" id="KW-0406">Ion transport</keyword>
<accession>A0A132MUP7</accession>
<name>A0A132MUP7_9ACTN</name>
<feature type="transmembrane region" description="Helical" evidence="11">
    <location>
        <begin position="12"/>
        <end position="33"/>
    </location>
</feature>
<dbReference type="Proteomes" id="UP000070188">
    <property type="component" value="Unassembled WGS sequence"/>
</dbReference>
<keyword evidence="6 11" id="KW-0067">ATP-binding</keyword>
<keyword evidence="4 11" id="KW-0812">Transmembrane</keyword>
<dbReference type="Pfam" id="PF02669">
    <property type="entry name" value="KdpC"/>
    <property type="match status" value="1"/>
</dbReference>
<dbReference type="RefSeq" id="WP_066888114.1">
    <property type="nucleotide sequence ID" value="NZ_LAXD01000001.1"/>
</dbReference>
<comment type="similarity">
    <text evidence="11">Belongs to the KdpC family.</text>
</comment>
<protein>
    <recommendedName>
        <fullName evidence="11">Potassium-transporting ATPase KdpC subunit</fullName>
    </recommendedName>
    <alternativeName>
        <fullName evidence="11">ATP phosphohydrolase [potassium-transporting] C chain</fullName>
    </alternativeName>
    <alternativeName>
        <fullName evidence="11">Potassium-binding and translocating subunit C</fullName>
    </alternativeName>
    <alternativeName>
        <fullName evidence="11">Potassium-translocating ATPase C chain</fullName>
    </alternativeName>
</protein>
<comment type="caution">
    <text evidence="12">The sequence shown here is derived from an EMBL/GenBank/DDBJ whole genome shotgun (WGS) entry which is preliminary data.</text>
</comment>
<evidence type="ECO:0000256" key="11">
    <source>
        <dbReference type="HAMAP-Rule" id="MF_00276"/>
    </source>
</evidence>
<dbReference type="AlphaFoldDB" id="A0A132MUP7"/>
<keyword evidence="8 11" id="KW-1133">Transmembrane helix</keyword>
<evidence type="ECO:0000256" key="2">
    <source>
        <dbReference type="ARBA" id="ARBA00022475"/>
    </source>
</evidence>
<dbReference type="PATRIC" id="fig|1469144.10.peg.2801"/>
<evidence type="ECO:0000256" key="8">
    <source>
        <dbReference type="ARBA" id="ARBA00022989"/>
    </source>
</evidence>
<keyword evidence="3 11" id="KW-0633">Potassium transport</keyword>
<dbReference type="PANTHER" id="PTHR30042:SF2">
    <property type="entry name" value="POTASSIUM-TRANSPORTING ATPASE KDPC SUBUNIT"/>
    <property type="match status" value="1"/>
</dbReference>
<dbReference type="NCBIfam" id="NF001454">
    <property type="entry name" value="PRK00315.1"/>
    <property type="match status" value="1"/>
</dbReference>
<dbReference type="HAMAP" id="MF_00276">
    <property type="entry name" value="KdpC"/>
    <property type="match status" value="1"/>
</dbReference>
<dbReference type="OrthoDB" id="9788285at2"/>
<comment type="subcellular location">
    <subcellularLocation>
        <location evidence="11">Cell membrane</location>
        <topology evidence="11">Single-pass membrane protein</topology>
    </subcellularLocation>
</comment>
<dbReference type="STRING" id="1469144.LI90_2591"/>
<proteinExistence type="inferred from homology"/>
<keyword evidence="5 11" id="KW-0547">Nucleotide-binding</keyword>
<keyword evidence="1 11" id="KW-0813">Transport</keyword>
<evidence type="ECO:0000256" key="4">
    <source>
        <dbReference type="ARBA" id="ARBA00022692"/>
    </source>
</evidence>
<comment type="subunit">
    <text evidence="11">The system is composed of three essential subunits: KdpA, KdpB and KdpC.</text>
</comment>